<evidence type="ECO:0000313" key="3">
    <source>
        <dbReference type="Proteomes" id="UP000078200"/>
    </source>
</evidence>
<evidence type="ECO:0000313" key="2">
    <source>
        <dbReference type="EnsemblMetazoa" id="GAUT020817-PA"/>
    </source>
</evidence>
<dbReference type="AlphaFoldDB" id="A0A1A9UZI9"/>
<reference evidence="2" key="1">
    <citation type="submission" date="2020-05" db="UniProtKB">
        <authorList>
            <consortium name="EnsemblMetazoa"/>
        </authorList>
    </citation>
    <scope>IDENTIFICATION</scope>
    <source>
        <strain evidence="2">TTRI</strain>
    </source>
</reference>
<proteinExistence type="predicted"/>
<feature type="region of interest" description="Disordered" evidence="1">
    <location>
        <begin position="13"/>
        <end position="58"/>
    </location>
</feature>
<dbReference type="VEuPathDB" id="VectorBase:GAUT020817"/>
<sequence>MFGTNLLIMVDNSNGSSTSNTSSSRSTRSSSSNSNNSSCSRSSSSSCSSSSSSSSNSHNNILGISSGSGRIRVILIALSSISLQLKNKQSIHTYVEMRSLELMNSAICVLLGIINKFCPFRIQSDPTFLITSIPISLYLSTKDMMNADHIKAGPLYHGQIDLDIGSRRPVLLKAEHGINIKSFMNFFRYGSLSSSLSPLSCTSSQFTAGSSVLFNKTTKCLLF</sequence>
<accession>A0A1A9UZI9</accession>
<organism evidence="2 3">
    <name type="scientific">Glossina austeni</name>
    <name type="common">Savannah tsetse fly</name>
    <dbReference type="NCBI Taxonomy" id="7395"/>
    <lineage>
        <taxon>Eukaryota</taxon>
        <taxon>Metazoa</taxon>
        <taxon>Ecdysozoa</taxon>
        <taxon>Arthropoda</taxon>
        <taxon>Hexapoda</taxon>
        <taxon>Insecta</taxon>
        <taxon>Pterygota</taxon>
        <taxon>Neoptera</taxon>
        <taxon>Endopterygota</taxon>
        <taxon>Diptera</taxon>
        <taxon>Brachycera</taxon>
        <taxon>Muscomorpha</taxon>
        <taxon>Hippoboscoidea</taxon>
        <taxon>Glossinidae</taxon>
        <taxon>Glossina</taxon>
    </lineage>
</organism>
<keyword evidence="3" id="KW-1185">Reference proteome</keyword>
<name>A0A1A9UZI9_GLOAU</name>
<protein>
    <submittedName>
        <fullName evidence="2">Uncharacterized protein</fullName>
    </submittedName>
</protein>
<dbReference type="Proteomes" id="UP000078200">
    <property type="component" value="Unassembled WGS sequence"/>
</dbReference>
<evidence type="ECO:0000256" key="1">
    <source>
        <dbReference type="SAM" id="MobiDB-lite"/>
    </source>
</evidence>
<dbReference type="EnsemblMetazoa" id="GAUT020817-RA">
    <property type="protein sequence ID" value="GAUT020817-PA"/>
    <property type="gene ID" value="GAUT020817"/>
</dbReference>